<organism evidence="1 2">
    <name type="scientific">Streptomyces monashensis</name>
    <dbReference type="NCBI Taxonomy" id="1678012"/>
    <lineage>
        <taxon>Bacteria</taxon>
        <taxon>Bacillati</taxon>
        <taxon>Actinomycetota</taxon>
        <taxon>Actinomycetes</taxon>
        <taxon>Kitasatosporales</taxon>
        <taxon>Streptomycetaceae</taxon>
        <taxon>Streptomyces</taxon>
    </lineage>
</organism>
<name>A0A1S2PNX5_9ACTN</name>
<keyword evidence="2" id="KW-1185">Reference proteome</keyword>
<dbReference type="AlphaFoldDB" id="A0A1S2PNX5"/>
<dbReference type="RefSeq" id="WP_071384949.1">
    <property type="nucleotide sequence ID" value="NZ_MLYO01000065.1"/>
</dbReference>
<proteinExistence type="predicted"/>
<reference evidence="1 2" key="1">
    <citation type="submission" date="2016-10" db="EMBL/GenBank/DDBJ databases">
        <title>Genome sequence of Streptomyces sp. MUSC 1.</title>
        <authorList>
            <person name="Lee L.-H."/>
            <person name="Ser H.-L."/>
            <person name="Law J.W.-F."/>
        </authorList>
    </citation>
    <scope>NUCLEOTIDE SEQUENCE [LARGE SCALE GENOMIC DNA]</scope>
    <source>
        <strain evidence="1 2">MUSC 1</strain>
    </source>
</reference>
<protein>
    <submittedName>
        <fullName evidence="1">Uncharacterized protein</fullName>
    </submittedName>
</protein>
<evidence type="ECO:0000313" key="1">
    <source>
        <dbReference type="EMBL" id="OIJ95302.1"/>
    </source>
</evidence>
<evidence type="ECO:0000313" key="2">
    <source>
        <dbReference type="Proteomes" id="UP000179642"/>
    </source>
</evidence>
<accession>A0A1S2PNX5</accession>
<comment type="caution">
    <text evidence="1">The sequence shown here is derived from an EMBL/GenBank/DDBJ whole genome shotgun (WGS) entry which is preliminary data.</text>
</comment>
<dbReference type="EMBL" id="MLYO01000065">
    <property type="protein sequence ID" value="OIJ95302.1"/>
    <property type="molecule type" value="Genomic_DNA"/>
</dbReference>
<sequence>MTAPVDELGPVRAELLRAARAAADATLDRARADAADTLLAARTAAETVLAQARQLGEADGAKEADRERVRAAQEAWETELAVRTEVYVALRAEVRAGVRRALAREGAVARSHLAHVARAALGAEAEVRAAEQSGVTAEVPGRRVDLSADALADGALDRLGARAETLWGPP</sequence>
<dbReference type="OrthoDB" id="4336049at2"/>
<gene>
    <name evidence="1" type="ORF">BIV23_34610</name>
</gene>
<dbReference type="Proteomes" id="UP000179642">
    <property type="component" value="Unassembled WGS sequence"/>
</dbReference>